<evidence type="ECO:0000259" key="3">
    <source>
        <dbReference type="PROSITE" id="PS50090"/>
    </source>
</evidence>
<feature type="domain" description="Myb-like" evidence="3">
    <location>
        <begin position="562"/>
        <end position="617"/>
    </location>
</feature>
<gene>
    <name evidence="5" type="ORF">SI8410_01001712</name>
</gene>
<dbReference type="GO" id="GO:0042162">
    <property type="term" value="F:telomeric DNA binding"/>
    <property type="evidence" value="ECO:0007669"/>
    <property type="project" value="UniProtKB-ARBA"/>
</dbReference>
<evidence type="ECO:0000313" key="5">
    <source>
        <dbReference type="EMBL" id="CAA7389713.1"/>
    </source>
</evidence>
<dbReference type="InterPro" id="IPR001005">
    <property type="entry name" value="SANT/Myb"/>
</dbReference>
<dbReference type="OrthoDB" id="2020981at2759"/>
<keyword evidence="6" id="KW-1185">Reference proteome</keyword>
<feature type="region of interest" description="Disordered" evidence="2">
    <location>
        <begin position="650"/>
        <end position="677"/>
    </location>
</feature>
<organism evidence="5 6">
    <name type="scientific">Spirodela intermedia</name>
    <name type="common">Intermediate duckweed</name>
    <dbReference type="NCBI Taxonomy" id="51605"/>
    <lineage>
        <taxon>Eukaryota</taxon>
        <taxon>Viridiplantae</taxon>
        <taxon>Streptophyta</taxon>
        <taxon>Embryophyta</taxon>
        <taxon>Tracheophyta</taxon>
        <taxon>Spermatophyta</taxon>
        <taxon>Magnoliopsida</taxon>
        <taxon>Liliopsida</taxon>
        <taxon>Araceae</taxon>
        <taxon>Lemnoideae</taxon>
        <taxon>Spirodela</taxon>
    </lineage>
</organism>
<dbReference type="EMBL" id="LR746264">
    <property type="protein sequence ID" value="CAA7389713.1"/>
    <property type="molecule type" value="Genomic_DNA"/>
</dbReference>
<dbReference type="PANTHER" id="PTHR21717:SF70">
    <property type="entry name" value="TELOMERE REPEAT-BINDING PROTEIN 2-RELATED"/>
    <property type="match status" value="1"/>
</dbReference>
<dbReference type="Proteomes" id="UP000663760">
    <property type="component" value="Chromosome 1"/>
</dbReference>
<evidence type="ECO:0000256" key="2">
    <source>
        <dbReference type="SAM" id="MobiDB-lite"/>
    </source>
</evidence>
<dbReference type="Gene3D" id="1.10.246.220">
    <property type="match status" value="1"/>
</dbReference>
<dbReference type="AlphaFoldDB" id="A0A7I8K1K9"/>
<evidence type="ECO:0000313" key="6">
    <source>
        <dbReference type="Proteomes" id="UP000663760"/>
    </source>
</evidence>
<evidence type="ECO:0000259" key="4">
    <source>
        <dbReference type="PROSITE" id="PS51294"/>
    </source>
</evidence>
<protein>
    <submittedName>
        <fullName evidence="5">Uncharacterized protein</fullName>
    </submittedName>
</protein>
<reference evidence="5" key="1">
    <citation type="submission" date="2020-02" db="EMBL/GenBank/DDBJ databases">
        <authorList>
            <person name="Scholz U."/>
            <person name="Mascher M."/>
            <person name="Fiebig A."/>
        </authorList>
    </citation>
    <scope>NUCLEOTIDE SEQUENCE</scope>
</reference>
<proteinExistence type="predicted"/>
<evidence type="ECO:0000256" key="1">
    <source>
        <dbReference type="ARBA" id="ARBA00023125"/>
    </source>
</evidence>
<dbReference type="Pfam" id="PF23603">
    <property type="entry name" value="Ubiquitin_TPR1"/>
    <property type="match status" value="1"/>
</dbReference>
<feature type="compositionally biased region" description="Pro residues" evidence="2">
    <location>
        <begin position="660"/>
        <end position="677"/>
    </location>
</feature>
<dbReference type="PROSITE" id="PS50090">
    <property type="entry name" value="MYB_LIKE"/>
    <property type="match status" value="1"/>
</dbReference>
<accession>A0A7I8K1K9</accession>
<dbReference type="PROSITE" id="PS51294">
    <property type="entry name" value="HTH_MYB"/>
    <property type="match status" value="1"/>
</dbReference>
<feature type="domain" description="HTH myb-type" evidence="4">
    <location>
        <begin position="562"/>
        <end position="621"/>
    </location>
</feature>
<dbReference type="InterPro" id="IPR017930">
    <property type="entry name" value="Myb_dom"/>
</dbReference>
<dbReference type="InterPro" id="IPR009057">
    <property type="entry name" value="Homeodomain-like_sf"/>
</dbReference>
<dbReference type="InterPro" id="IPR031105">
    <property type="entry name" value="TRP_plant"/>
</dbReference>
<dbReference type="SUPFAM" id="SSF46689">
    <property type="entry name" value="Homeodomain-like"/>
    <property type="match status" value="1"/>
</dbReference>
<keyword evidence="1" id="KW-0238">DNA-binding</keyword>
<name>A0A7I8K1K9_SPIIN</name>
<sequence length="677" mass="74408">MVLQRRLDYGFNGYQVPFLPRGPRSARGKRHTCEKAAEDQMCPFELLASVAGKLLVEENSPEPSNERKGDSKHAFTKYNVKEEELDEVKASNVGVYDQGSYNDGTLASEVGFRGQTRIVTMKECSQASSSASLGHSSIIIKRDPSVDVASVEESLVNGSKDEFERQSTVTAGSRHSKVEDGIPSPLRFECRQNKMGAHGNVSDACLEDLMNVDTKAPLLSSESSADEPLHGDGIPHSTSFLKCLNDLGLSVDRDDDEKSSGCTQPCNTPSKPARPPRTGDRHKLQSFSSKFWKFGRTEPKDEDFCNTDEELKPVFRSRKMVYTRQRTQRCTFKRRKLFERVPVSMSDGTLTTEENGASSSLTGLKTAYESEVFQVKLGIKSFKVPELLIKMPETATVGSLKRTVVEAVTAILCGGFRVGVQLQGKKLRDDSKSLTQAGISHGGGLDNLSFTLEPKAPQTLKQLTANKVTTCFLPACDGSDPPTRFPAARSLDDAAFADSCTVPLHLGKSSLYCLESDHDSAPSPAHAMSAEDTPGSRALAIVPAMEIEALAVVPYHRRSETAPRRIRRPFSVSEVEALVQAVEDLGTGRWRDVKLCAFENAKHRTYVDLKDKWKTLVHTAKISPQQRRGEPVPQELLDRVLAINAFWSQHQAKLHHPKHPPPPEAPPPPPPPPSLLA</sequence>
<dbReference type="CDD" id="cd11660">
    <property type="entry name" value="SANT_TRF"/>
    <property type="match status" value="1"/>
</dbReference>
<dbReference type="SMART" id="SM00717">
    <property type="entry name" value="SANT"/>
    <property type="match status" value="1"/>
</dbReference>
<dbReference type="InterPro" id="IPR057625">
    <property type="entry name" value="TPR1-6-like_ubiquitin"/>
</dbReference>
<dbReference type="PANTHER" id="PTHR21717">
    <property type="entry name" value="TELOMERIC REPEAT BINDING PROTEIN"/>
    <property type="match status" value="1"/>
</dbReference>
<feature type="compositionally biased region" description="Polar residues" evidence="2">
    <location>
        <begin position="260"/>
        <end position="270"/>
    </location>
</feature>
<feature type="region of interest" description="Disordered" evidence="2">
    <location>
        <begin position="254"/>
        <end position="282"/>
    </location>
</feature>